<accession>A0ABR7X9F4</accession>
<evidence type="ECO:0000256" key="2">
    <source>
        <dbReference type="ARBA" id="ARBA00022748"/>
    </source>
</evidence>
<feature type="chain" id="PRO_5045675569" evidence="5">
    <location>
        <begin position="20"/>
        <end position="381"/>
    </location>
</feature>
<feature type="signal peptide" evidence="5">
    <location>
        <begin position="1"/>
        <end position="19"/>
    </location>
</feature>
<keyword evidence="3" id="KW-1015">Disulfide bond</keyword>
<dbReference type="Gene3D" id="3.40.30.10">
    <property type="entry name" value="Glutaredoxin"/>
    <property type="match status" value="1"/>
</dbReference>
<dbReference type="Proteomes" id="UP000618754">
    <property type="component" value="Unassembled WGS sequence"/>
</dbReference>
<dbReference type="InterPro" id="IPR017937">
    <property type="entry name" value="Thioredoxin_CS"/>
</dbReference>
<evidence type="ECO:0000256" key="1">
    <source>
        <dbReference type="ARBA" id="ARBA00004196"/>
    </source>
</evidence>
<dbReference type="SUPFAM" id="SSF52833">
    <property type="entry name" value="Thioredoxin-like"/>
    <property type="match status" value="1"/>
</dbReference>
<sequence length="381" mass="43169">MKYLKLILVFILFSSAIQAQVVFEIKGEVKNLPGITSALNNGDTIFLAVSKQKKTFHSVIKNNTFYIKGEIIEPDAGMLEFKGSGLKFFLDSSVYNTQLILKEISPGRYVYETAIQTNSRIHNTWHNFVNNQVALYQQKAHYLNKADSAINETSALAYKKKAAGIDSLIRNAYTKLAKDAPDNPATAYLLPAAPDFSYKNYIASYNELSFKIKSSIYGKELFEKLKLLKNLDNPTDLKLAADEQKAIPSINVVDTLGKVEQLNKKFYTRQRFTLIELWASWCGPCRLINIELRGKENEYAKKGLKIIGFSLDNGVSLWKKAIREDKIRWPQYSDLKATNSPLAKFLNLKEIPANILVDQQGNIVGRNIYGEQLEQFLKSNN</sequence>
<gene>
    <name evidence="7" type="ORF">IDJ75_18005</name>
</gene>
<evidence type="ECO:0000256" key="5">
    <source>
        <dbReference type="SAM" id="SignalP"/>
    </source>
</evidence>
<proteinExistence type="predicted"/>
<evidence type="ECO:0000256" key="3">
    <source>
        <dbReference type="ARBA" id="ARBA00023157"/>
    </source>
</evidence>
<evidence type="ECO:0000259" key="6">
    <source>
        <dbReference type="PROSITE" id="PS51352"/>
    </source>
</evidence>
<keyword evidence="2" id="KW-0201">Cytochrome c-type biogenesis</keyword>
<keyword evidence="4" id="KW-0676">Redox-active center</keyword>
<dbReference type="PROSITE" id="PS00194">
    <property type="entry name" value="THIOREDOXIN_1"/>
    <property type="match status" value="1"/>
</dbReference>
<comment type="subcellular location">
    <subcellularLocation>
        <location evidence="1">Cell envelope</location>
    </subcellularLocation>
</comment>
<evidence type="ECO:0000313" key="8">
    <source>
        <dbReference type="Proteomes" id="UP000618754"/>
    </source>
</evidence>
<feature type="domain" description="Thioredoxin" evidence="6">
    <location>
        <begin position="241"/>
        <end position="381"/>
    </location>
</feature>
<dbReference type="InterPro" id="IPR000866">
    <property type="entry name" value="AhpC/TSA"/>
</dbReference>
<dbReference type="CDD" id="cd02966">
    <property type="entry name" value="TlpA_like_family"/>
    <property type="match status" value="1"/>
</dbReference>
<protein>
    <submittedName>
        <fullName evidence="7">TlpA family protein disulfide reductase</fullName>
    </submittedName>
</protein>
<dbReference type="InterPro" id="IPR050553">
    <property type="entry name" value="Thioredoxin_ResA/DsbE_sf"/>
</dbReference>
<dbReference type="PROSITE" id="PS51352">
    <property type="entry name" value="THIOREDOXIN_2"/>
    <property type="match status" value="1"/>
</dbReference>
<organism evidence="7 8">
    <name type="scientific">Mucilaginibacter rigui</name>
    <dbReference type="NCBI Taxonomy" id="534635"/>
    <lineage>
        <taxon>Bacteria</taxon>
        <taxon>Pseudomonadati</taxon>
        <taxon>Bacteroidota</taxon>
        <taxon>Sphingobacteriia</taxon>
        <taxon>Sphingobacteriales</taxon>
        <taxon>Sphingobacteriaceae</taxon>
        <taxon>Mucilaginibacter</taxon>
    </lineage>
</organism>
<dbReference type="InterPro" id="IPR036249">
    <property type="entry name" value="Thioredoxin-like_sf"/>
</dbReference>
<evidence type="ECO:0000256" key="4">
    <source>
        <dbReference type="ARBA" id="ARBA00023284"/>
    </source>
</evidence>
<dbReference type="EMBL" id="JACWMW010000004">
    <property type="protein sequence ID" value="MBD1387187.1"/>
    <property type="molecule type" value="Genomic_DNA"/>
</dbReference>
<evidence type="ECO:0000313" key="7">
    <source>
        <dbReference type="EMBL" id="MBD1387187.1"/>
    </source>
</evidence>
<dbReference type="PANTHER" id="PTHR42852:SF6">
    <property type="entry name" value="THIOL:DISULFIDE INTERCHANGE PROTEIN DSBE"/>
    <property type="match status" value="1"/>
</dbReference>
<comment type="caution">
    <text evidence="7">The sequence shown here is derived from an EMBL/GenBank/DDBJ whole genome shotgun (WGS) entry which is preliminary data.</text>
</comment>
<reference evidence="7 8" key="1">
    <citation type="submission" date="2020-09" db="EMBL/GenBank/DDBJ databases">
        <title>Novel species of Mucilaginibacter isolated from a glacier on the Tibetan Plateau.</title>
        <authorList>
            <person name="Liu Q."/>
            <person name="Xin Y.-H."/>
        </authorList>
    </citation>
    <scope>NUCLEOTIDE SEQUENCE [LARGE SCALE GENOMIC DNA]</scope>
    <source>
        <strain evidence="7 8">CGMCC 1.13878</strain>
    </source>
</reference>
<keyword evidence="5" id="KW-0732">Signal</keyword>
<keyword evidence="8" id="KW-1185">Reference proteome</keyword>
<dbReference type="InterPro" id="IPR013766">
    <property type="entry name" value="Thioredoxin_domain"/>
</dbReference>
<dbReference type="RefSeq" id="WP_191177026.1">
    <property type="nucleotide sequence ID" value="NZ_JACWMW010000004.1"/>
</dbReference>
<dbReference type="Pfam" id="PF00578">
    <property type="entry name" value="AhpC-TSA"/>
    <property type="match status" value="1"/>
</dbReference>
<name>A0ABR7X9F4_9SPHI</name>
<dbReference type="PANTHER" id="PTHR42852">
    <property type="entry name" value="THIOL:DISULFIDE INTERCHANGE PROTEIN DSBE"/>
    <property type="match status" value="1"/>
</dbReference>